<protein>
    <submittedName>
        <fullName evidence="9">ACR3 family arsenite efflux pump ArsB</fullName>
    </submittedName>
</protein>
<comment type="caution">
    <text evidence="9">The sequence shown here is derived from an EMBL/GenBank/DDBJ whole genome shotgun (WGS) entry which is preliminary data.</text>
</comment>
<keyword evidence="4" id="KW-1003">Cell membrane</keyword>
<sequence>MRTSMTAWLERHQIPVYSAALAVGALVGFVWPGAGHGLEVSIYPVLGTLLYATFLQVPFTAFGAAFRDVRFLATVLVVNFVVVPPVVAVLTMFLSLPQAVLLGVLLTLLTPCIDYVIVFSGLAGGDSQRLLAAAPLLMLAQMLLLPVCLWLFVGADLADVVEAGPFLEAFLLLIALPLALAWGTQLLARRHRAGEVLTGAMSTAMVPLMAATLLVVVASQFPKITGEFDQVARVVPIYAAFLIVMPVLGLAVARLARLGTGPGIALLFSGATRNSLVVLPLALALPDGYALTPVIVLTQTLVELVGMVIYVRVVPGLTRAALPANP</sequence>
<evidence type="ECO:0000256" key="7">
    <source>
        <dbReference type="ARBA" id="ARBA00023136"/>
    </source>
</evidence>
<evidence type="ECO:0000256" key="2">
    <source>
        <dbReference type="ARBA" id="ARBA00010110"/>
    </source>
</evidence>
<dbReference type="InterPro" id="IPR038770">
    <property type="entry name" value="Na+/solute_symporter_sf"/>
</dbReference>
<feature type="transmembrane region" description="Helical" evidence="8">
    <location>
        <begin position="289"/>
        <end position="311"/>
    </location>
</feature>
<evidence type="ECO:0000256" key="8">
    <source>
        <dbReference type="SAM" id="Phobius"/>
    </source>
</evidence>
<name>A0A366DWD9_9NOCA</name>
<evidence type="ECO:0000256" key="3">
    <source>
        <dbReference type="ARBA" id="ARBA00022448"/>
    </source>
</evidence>
<evidence type="ECO:0000256" key="6">
    <source>
        <dbReference type="ARBA" id="ARBA00022989"/>
    </source>
</evidence>
<evidence type="ECO:0000313" key="10">
    <source>
        <dbReference type="Proteomes" id="UP000252586"/>
    </source>
</evidence>
<dbReference type="InterPro" id="IPR002657">
    <property type="entry name" value="BilAc:Na_symport/Acr3"/>
</dbReference>
<feature type="transmembrane region" description="Helical" evidence="8">
    <location>
        <begin position="165"/>
        <end position="184"/>
    </location>
</feature>
<comment type="subcellular location">
    <subcellularLocation>
        <location evidence="1">Cell membrane</location>
        <topology evidence="1">Multi-pass membrane protein</topology>
    </subcellularLocation>
</comment>
<feature type="transmembrane region" description="Helical" evidence="8">
    <location>
        <begin position="130"/>
        <end position="153"/>
    </location>
</feature>
<dbReference type="PANTHER" id="PTHR43057:SF1">
    <property type="entry name" value="ARSENICAL-RESISTANCE PROTEIN 3"/>
    <property type="match status" value="1"/>
</dbReference>
<keyword evidence="7 8" id="KW-0472">Membrane</keyword>
<organism evidence="9 10">
    <name type="scientific">Nocardia puris</name>
    <dbReference type="NCBI Taxonomy" id="208602"/>
    <lineage>
        <taxon>Bacteria</taxon>
        <taxon>Bacillati</taxon>
        <taxon>Actinomycetota</taxon>
        <taxon>Actinomycetes</taxon>
        <taxon>Mycobacteriales</taxon>
        <taxon>Nocardiaceae</taxon>
        <taxon>Nocardia</taxon>
    </lineage>
</organism>
<feature type="transmembrane region" description="Helical" evidence="8">
    <location>
        <begin position="14"/>
        <end position="34"/>
    </location>
</feature>
<reference evidence="9 10" key="1">
    <citation type="submission" date="2018-06" db="EMBL/GenBank/DDBJ databases">
        <title>Genomic Encyclopedia of Type Strains, Phase IV (KMG-IV): sequencing the most valuable type-strain genomes for metagenomic binning, comparative biology and taxonomic classification.</title>
        <authorList>
            <person name="Goeker M."/>
        </authorList>
    </citation>
    <scope>NUCLEOTIDE SEQUENCE [LARGE SCALE GENOMIC DNA]</scope>
    <source>
        <strain evidence="9 10">DSM 44599</strain>
    </source>
</reference>
<evidence type="ECO:0000256" key="4">
    <source>
        <dbReference type="ARBA" id="ARBA00022475"/>
    </source>
</evidence>
<dbReference type="Pfam" id="PF01758">
    <property type="entry name" value="SBF"/>
    <property type="match status" value="1"/>
</dbReference>
<feature type="transmembrane region" description="Helical" evidence="8">
    <location>
        <begin position="71"/>
        <end position="94"/>
    </location>
</feature>
<dbReference type="EMBL" id="QNRE01000002">
    <property type="protein sequence ID" value="RBO93849.1"/>
    <property type="molecule type" value="Genomic_DNA"/>
</dbReference>
<evidence type="ECO:0000313" key="9">
    <source>
        <dbReference type="EMBL" id="RBO93849.1"/>
    </source>
</evidence>
<proteinExistence type="inferred from homology"/>
<keyword evidence="6 8" id="KW-1133">Transmembrane helix</keyword>
<keyword evidence="5 8" id="KW-0812">Transmembrane</keyword>
<feature type="transmembrane region" description="Helical" evidence="8">
    <location>
        <begin position="263"/>
        <end position="283"/>
    </location>
</feature>
<feature type="transmembrane region" description="Helical" evidence="8">
    <location>
        <begin position="196"/>
        <end position="217"/>
    </location>
</feature>
<feature type="transmembrane region" description="Helical" evidence="8">
    <location>
        <begin position="237"/>
        <end position="256"/>
    </location>
</feature>
<dbReference type="InterPro" id="IPR004706">
    <property type="entry name" value="Arsenical-R_Acr3"/>
</dbReference>
<gene>
    <name evidence="9" type="ORF">DFR74_102269</name>
</gene>
<dbReference type="Gene3D" id="1.20.1530.20">
    <property type="match status" value="1"/>
</dbReference>
<dbReference type="PANTHER" id="PTHR43057">
    <property type="entry name" value="ARSENITE EFFLUX TRANSPORTER"/>
    <property type="match status" value="1"/>
</dbReference>
<evidence type="ECO:0000256" key="5">
    <source>
        <dbReference type="ARBA" id="ARBA00022692"/>
    </source>
</evidence>
<dbReference type="Proteomes" id="UP000252586">
    <property type="component" value="Unassembled WGS sequence"/>
</dbReference>
<feature type="transmembrane region" description="Helical" evidence="8">
    <location>
        <begin position="40"/>
        <end position="59"/>
    </location>
</feature>
<keyword evidence="3" id="KW-0813">Transport</keyword>
<feature type="transmembrane region" description="Helical" evidence="8">
    <location>
        <begin position="100"/>
        <end position="123"/>
    </location>
</feature>
<dbReference type="GO" id="GO:0015297">
    <property type="term" value="F:antiporter activity"/>
    <property type="evidence" value="ECO:0007669"/>
    <property type="project" value="InterPro"/>
</dbReference>
<comment type="similarity">
    <text evidence="2">Belongs to the arsenical resistance-3 (ACR3) (TC 2.A.59) family.</text>
</comment>
<accession>A0A366DWD9</accession>
<dbReference type="GO" id="GO:0015105">
    <property type="term" value="F:arsenite transmembrane transporter activity"/>
    <property type="evidence" value="ECO:0007669"/>
    <property type="project" value="TreeGrafter"/>
</dbReference>
<dbReference type="GO" id="GO:0015104">
    <property type="term" value="F:antimonite transmembrane transporter activity"/>
    <property type="evidence" value="ECO:0007669"/>
    <property type="project" value="TreeGrafter"/>
</dbReference>
<dbReference type="GO" id="GO:0005886">
    <property type="term" value="C:plasma membrane"/>
    <property type="evidence" value="ECO:0007669"/>
    <property type="project" value="UniProtKB-SubCell"/>
</dbReference>
<dbReference type="AlphaFoldDB" id="A0A366DWD9"/>
<keyword evidence="10" id="KW-1185">Reference proteome</keyword>
<evidence type="ECO:0000256" key="1">
    <source>
        <dbReference type="ARBA" id="ARBA00004651"/>
    </source>
</evidence>